<dbReference type="EMBL" id="LNYG01000013">
    <property type="protein sequence ID" value="KTD08037.1"/>
    <property type="molecule type" value="Genomic_DNA"/>
</dbReference>
<dbReference type="PATRIC" id="fig|455.5.peg.2352"/>
<gene>
    <name evidence="2" type="ORF">A8135_03435</name>
    <name evidence="1" type="ORF">Ljam_2232</name>
</gene>
<proteinExistence type="predicted"/>
<dbReference type="OrthoDB" id="5654232at2"/>
<evidence type="ECO:0000313" key="3">
    <source>
        <dbReference type="Proteomes" id="UP000054715"/>
    </source>
</evidence>
<evidence type="ECO:0000313" key="1">
    <source>
        <dbReference type="EMBL" id="KTD08037.1"/>
    </source>
</evidence>
<dbReference type="EMBL" id="LYOZ01000045">
    <property type="protein sequence ID" value="OCH97322.1"/>
    <property type="molecule type" value="Genomic_DNA"/>
</dbReference>
<organism evidence="1 3">
    <name type="scientific">Legionella jamestowniensis</name>
    <dbReference type="NCBI Taxonomy" id="455"/>
    <lineage>
        <taxon>Bacteria</taxon>
        <taxon>Pseudomonadati</taxon>
        <taxon>Pseudomonadota</taxon>
        <taxon>Gammaproteobacteria</taxon>
        <taxon>Legionellales</taxon>
        <taxon>Legionellaceae</taxon>
        <taxon>Legionella</taxon>
    </lineage>
</organism>
<dbReference type="Proteomes" id="UP000093336">
    <property type="component" value="Unassembled WGS sequence"/>
</dbReference>
<accession>A0A0W0UJN9</accession>
<dbReference type="RefSeq" id="WP_058450101.1">
    <property type="nucleotide sequence ID" value="NZ_CAAAJF010000013.1"/>
</dbReference>
<dbReference type="Proteomes" id="UP000054715">
    <property type="component" value="Unassembled WGS sequence"/>
</dbReference>
<protein>
    <submittedName>
        <fullName evidence="1">Uncharacterized protein</fullName>
    </submittedName>
</protein>
<sequence length="114" mass="13407">MKITVKYFPSAWTFESKDYNRWQIEQRIELSLLNYVNECKTIFPEKYHLLEEIVFTVSNHVAIGDNWSFDFYERGEGLLKNALINPRNLNTPIISVYENPTHGDEESMSLSQSI</sequence>
<dbReference type="AlphaFoldDB" id="A0A0W0UJN9"/>
<evidence type="ECO:0000313" key="4">
    <source>
        <dbReference type="Proteomes" id="UP000093336"/>
    </source>
</evidence>
<name>A0A0W0UJN9_9GAMM</name>
<evidence type="ECO:0000313" key="2">
    <source>
        <dbReference type="EMBL" id="OCH97322.1"/>
    </source>
</evidence>
<reference evidence="2 4" key="2">
    <citation type="submission" date="2016-05" db="EMBL/GenBank/DDBJ databases">
        <authorList>
            <person name="Prochazka B."/>
            <person name="Indra A."/>
            <person name="Hasenberger P."/>
            <person name="Blaschitz M."/>
            <person name="Wagner L."/>
            <person name="Wewalka G."/>
            <person name="Sorschag S."/>
            <person name="Schmid D."/>
            <person name="Ruppitsch W."/>
        </authorList>
    </citation>
    <scope>NUCLEOTIDE SEQUENCE [LARGE SCALE GENOMIC DNA]</scope>
    <source>
        <strain evidence="2 4">974010_12</strain>
    </source>
</reference>
<reference evidence="1 3" key="1">
    <citation type="submission" date="2015-11" db="EMBL/GenBank/DDBJ databases">
        <title>Genomic analysis of 38 Legionella species identifies large and diverse effector repertoires.</title>
        <authorList>
            <person name="Burstein D."/>
            <person name="Amaro F."/>
            <person name="Zusman T."/>
            <person name="Lifshitz Z."/>
            <person name="Cohen O."/>
            <person name="Gilbert J.A."/>
            <person name="Pupko T."/>
            <person name="Shuman H.A."/>
            <person name="Segal G."/>
        </authorList>
    </citation>
    <scope>NUCLEOTIDE SEQUENCE [LARGE SCALE GENOMIC DNA]</scope>
    <source>
        <strain evidence="1 3">JA-26-G1-E2</strain>
    </source>
</reference>
<keyword evidence="4" id="KW-1185">Reference proteome</keyword>
<comment type="caution">
    <text evidence="1">The sequence shown here is derived from an EMBL/GenBank/DDBJ whole genome shotgun (WGS) entry which is preliminary data.</text>
</comment>
<dbReference type="STRING" id="455.Ljam_2232"/>